<name>A0A3R7MIG7_TRYRA</name>
<reference evidence="2 3" key="1">
    <citation type="journal article" date="2018" name="BMC Genomics">
        <title>Genomic comparison of Trypanosoma conorhini and Trypanosoma rangeli to Trypanosoma cruzi strains of high and low virulence.</title>
        <authorList>
            <person name="Bradwell K.R."/>
            <person name="Koparde V.N."/>
            <person name="Matveyev A.V."/>
            <person name="Serrano M.G."/>
            <person name="Alves J.M."/>
            <person name="Parikh H."/>
            <person name="Huang B."/>
            <person name="Lee V."/>
            <person name="Espinosa-Alvarez O."/>
            <person name="Ortiz P.A."/>
            <person name="Costa-Martins A.G."/>
            <person name="Teixeira M.M."/>
            <person name="Buck G.A."/>
        </authorList>
    </citation>
    <scope>NUCLEOTIDE SEQUENCE [LARGE SCALE GENOMIC DNA]</scope>
    <source>
        <strain evidence="2 3">AM80</strain>
    </source>
</reference>
<keyword evidence="3" id="KW-1185">Reference proteome</keyword>
<evidence type="ECO:0000313" key="2">
    <source>
        <dbReference type="EMBL" id="RNF03112.1"/>
    </source>
</evidence>
<feature type="region of interest" description="Disordered" evidence="1">
    <location>
        <begin position="1"/>
        <end position="20"/>
    </location>
</feature>
<proteinExistence type="predicted"/>
<dbReference type="Proteomes" id="UP000283634">
    <property type="component" value="Unassembled WGS sequence"/>
</dbReference>
<gene>
    <name evidence="2" type="ORF">TraAM80_05980</name>
</gene>
<dbReference type="GeneID" id="40329913"/>
<feature type="compositionally biased region" description="Polar residues" evidence="1">
    <location>
        <begin position="204"/>
        <end position="219"/>
    </location>
</feature>
<dbReference type="AlphaFoldDB" id="A0A3R7MIG7"/>
<dbReference type="VEuPathDB" id="TriTrypDB:TRSC58_04368"/>
<sequence length="285" mass="31871">MSDEVSELGPPSQTDAELSTKTIMEQQRVISTLREMVAAMKTRISTLEAAASTERAQPANTVTGSHLSEVSFYQEEVERLSRLVALLIRERDAAMAKCATLEAAVKQRDARVAEVLACCKRLQKMEADWRTTRVRLNFTDSCYKDAELQCSQLKEEMDALSFERTRWRAFAVSIANRLDAVSRERTLMHMNLLEREERMRTSERVTASPSSKVNKTAAVNSEEAARLPPFDPTELTTAWGTRQTTLLPSLARGGAGEKAAMRSSPATRSIAVAMRRKKGRYLLPL</sequence>
<feature type="compositionally biased region" description="Polar residues" evidence="1">
    <location>
        <begin position="11"/>
        <end position="20"/>
    </location>
</feature>
<comment type="caution">
    <text evidence="2">The sequence shown here is derived from an EMBL/GenBank/DDBJ whole genome shotgun (WGS) entry which is preliminary data.</text>
</comment>
<dbReference type="OMA" id="SFERTRW"/>
<dbReference type="OrthoDB" id="247952at2759"/>
<evidence type="ECO:0000313" key="3">
    <source>
        <dbReference type="Proteomes" id="UP000283634"/>
    </source>
</evidence>
<dbReference type="EMBL" id="MKGL01000207">
    <property type="protein sequence ID" value="RNF03112.1"/>
    <property type="molecule type" value="Genomic_DNA"/>
</dbReference>
<accession>A0A3R7MIG7</accession>
<protein>
    <submittedName>
        <fullName evidence="2">Uncharacterized protein</fullName>
    </submittedName>
</protein>
<feature type="region of interest" description="Disordered" evidence="1">
    <location>
        <begin position="198"/>
        <end position="223"/>
    </location>
</feature>
<dbReference type="RefSeq" id="XP_029237310.1">
    <property type="nucleotide sequence ID" value="XM_029382838.1"/>
</dbReference>
<organism evidence="2 3">
    <name type="scientific">Trypanosoma rangeli</name>
    <dbReference type="NCBI Taxonomy" id="5698"/>
    <lineage>
        <taxon>Eukaryota</taxon>
        <taxon>Discoba</taxon>
        <taxon>Euglenozoa</taxon>
        <taxon>Kinetoplastea</taxon>
        <taxon>Metakinetoplastina</taxon>
        <taxon>Trypanosomatida</taxon>
        <taxon>Trypanosomatidae</taxon>
        <taxon>Trypanosoma</taxon>
        <taxon>Herpetosoma</taxon>
    </lineage>
</organism>
<evidence type="ECO:0000256" key="1">
    <source>
        <dbReference type="SAM" id="MobiDB-lite"/>
    </source>
</evidence>